<dbReference type="InterPro" id="IPR036691">
    <property type="entry name" value="Endo/exonu/phosph_ase_sf"/>
</dbReference>
<dbReference type="Gene3D" id="3.60.10.10">
    <property type="entry name" value="Endonuclease/exonuclease/phosphatase"/>
    <property type="match status" value="1"/>
</dbReference>
<keyword evidence="2" id="KW-0812">Transmembrane</keyword>
<evidence type="ECO:0000256" key="1">
    <source>
        <dbReference type="SAM" id="MobiDB-lite"/>
    </source>
</evidence>
<dbReference type="SUPFAM" id="SSF56219">
    <property type="entry name" value="DNase I-like"/>
    <property type="match status" value="1"/>
</dbReference>
<gene>
    <name evidence="4" type="ORF">KIM372_14380</name>
</gene>
<protein>
    <recommendedName>
        <fullName evidence="3">Endonuclease/exonuclease/phosphatase domain-containing protein</fullName>
    </recommendedName>
</protein>
<dbReference type="InterPro" id="IPR005135">
    <property type="entry name" value="Endo/exonuclease/phosphatase"/>
</dbReference>
<sequence>MLLTLWILLGLCTLWMALRCLPVGWDWHRPLPELIALIPLLSGPLLVLLVWALVLAAWPQVVVTCLLLIVQALWQLVFFLPYPASLLKWVVNLPAWSQPGRPQNPSASQPGDHLQLMTLNCRYSQASVPAIVAAAEHEQVDLLALQEVSPAFLQALQKAGLDQLLPYMTQGPATANDNGGSNAIFSRLQPLEQTARSITLPASAVPTMTVQALGRRIRFASAHPKSPQRGGANWGASILALGQLSTSGVSGQSNPSAPQTHFPAPEPSLSPAEETVILGDLNSSIHHPTFRRLLADAHLLDSAVSLHAGIHPSFPASWVGSAPLIEIDHVLHTPGLAAESLSTLRIPQSDHMSLLVTLAAHQQV</sequence>
<feature type="region of interest" description="Disordered" evidence="1">
    <location>
        <begin position="246"/>
        <end position="270"/>
    </location>
</feature>
<feature type="transmembrane region" description="Helical" evidence="2">
    <location>
        <begin position="61"/>
        <end position="82"/>
    </location>
</feature>
<keyword evidence="2" id="KW-0472">Membrane</keyword>
<feature type="domain" description="Endonuclease/exonuclease/phosphatase" evidence="3">
    <location>
        <begin position="117"/>
        <end position="351"/>
    </location>
</feature>
<keyword evidence="2" id="KW-1133">Transmembrane helix</keyword>
<keyword evidence="5" id="KW-1185">Reference proteome</keyword>
<proteinExistence type="predicted"/>
<dbReference type="EMBL" id="AP026798">
    <property type="protein sequence ID" value="BDR53531.1"/>
    <property type="molecule type" value="Genomic_DNA"/>
</dbReference>
<dbReference type="Pfam" id="PF03372">
    <property type="entry name" value="Exo_endo_phos"/>
    <property type="match status" value="1"/>
</dbReference>
<name>A0ABM8B9F9_9BIFI</name>
<dbReference type="Proteomes" id="UP001321766">
    <property type="component" value="Chromosome"/>
</dbReference>
<reference evidence="4 5" key="1">
    <citation type="journal article" date="2023" name="Microbiol. Spectr.">
        <title>Symbiosis of Carpenter Bees with Uncharacterized Lactic Acid Bacteria Showing NAD Auxotrophy.</title>
        <authorList>
            <person name="Kawasaki S."/>
            <person name="Ozawa K."/>
            <person name="Mori T."/>
            <person name="Yamamoto A."/>
            <person name="Ito M."/>
            <person name="Ohkuma M."/>
            <person name="Sakamoto M."/>
            <person name="Matsutani M."/>
        </authorList>
    </citation>
    <scope>NUCLEOTIDE SEQUENCE [LARGE SCALE GENOMIC DNA]</scope>
    <source>
        <strain evidence="4 5">Kim37-2</strain>
    </source>
</reference>
<feature type="transmembrane region" description="Helical" evidence="2">
    <location>
        <begin position="35"/>
        <end position="54"/>
    </location>
</feature>
<feature type="compositionally biased region" description="Polar residues" evidence="1">
    <location>
        <begin position="246"/>
        <end position="259"/>
    </location>
</feature>
<organism evidence="4 5">
    <name type="scientific">Bombiscardovia nodaiensis</name>
    <dbReference type="NCBI Taxonomy" id="2932181"/>
    <lineage>
        <taxon>Bacteria</taxon>
        <taxon>Bacillati</taxon>
        <taxon>Actinomycetota</taxon>
        <taxon>Actinomycetes</taxon>
        <taxon>Bifidobacteriales</taxon>
        <taxon>Bifidobacteriaceae</taxon>
        <taxon>Bombiscardovia</taxon>
    </lineage>
</organism>
<accession>A0ABM8B9F9</accession>
<evidence type="ECO:0000256" key="2">
    <source>
        <dbReference type="SAM" id="Phobius"/>
    </source>
</evidence>
<evidence type="ECO:0000259" key="3">
    <source>
        <dbReference type="Pfam" id="PF03372"/>
    </source>
</evidence>
<evidence type="ECO:0000313" key="4">
    <source>
        <dbReference type="EMBL" id="BDR53531.1"/>
    </source>
</evidence>
<evidence type="ECO:0000313" key="5">
    <source>
        <dbReference type="Proteomes" id="UP001321766"/>
    </source>
</evidence>